<dbReference type="AlphaFoldDB" id="A0A438CTW4"/>
<protein>
    <submittedName>
        <fullName evidence="1">Uncharacterized protein</fullName>
    </submittedName>
</protein>
<reference evidence="1 2" key="1">
    <citation type="journal article" date="2018" name="PLoS Genet.">
        <title>Population sequencing reveals clonal diversity and ancestral inbreeding in the grapevine cultivar Chardonnay.</title>
        <authorList>
            <person name="Roach M.J."/>
            <person name="Johnson D.L."/>
            <person name="Bohlmann J."/>
            <person name="van Vuuren H.J."/>
            <person name="Jones S.J."/>
            <person name="Pretorius I.S."/>
            <person name="Schmidt S.A."/>
            <person name="Borneman A.R."/>
        </authorList>
    </citation>
    <scope>NUCLEOTIDE SEQUENCE [LARGE SCALE GENOMIC DNA]</scope>
    <source>
        <strain evidence="2">cv. Chardonnay</strain>
        <tissue evidence="1">Leaf</tissue>
    </source>
</reference>
<proteinExistence type="predicted"/>
<accession>A0A438CTW4</accession>
<sequence>MAGAIIPTLMHQIPSELRNEGCLGESSTWMGDLLEVLVCTLLHFSNGISMIYIRIRQANSQDQTPIHAPKCESNRTDRKKASILRGAHRSIWTNIFRYSHDITSIKTNFFAYFLLSSTREVASQSYHIRRFGSNNMTGAIIPALMHRIPSKLRSEACLGKSSTRMGDLLGSPHVAPLLAFSDGISMIYVGISCVNRFRLAISICTS</sequence>
<evidence type="ECO:0000313" key="1">
    <source>
        <dbReference type="EMBL" id="RVW26644.1"/>
    </source>
</evidence>
<name>A0A438CTW4_VITVI</name>
<organism evidence="1 2">
    <name type="scientific">Vitis vinifera</name>
    <name type="common">Grape</name>
    <dbReference type="NCBI Taxonomy" id="29760"/>
    <lineage>
        <taxon>Eukaryota</taxon>
        <taxon>Viridiplantae</taxon>
        <taxon>Streptophyta</taxon>
        <taxon>Embryophyta</taxon>
        <taxon>Tracheophyta</taxon>
        <taxon>Spermatophyta</taxon>
        <taxon>Magnoliopsida</taxon>
        <taxon>eudicotyledons</taxon>
        <taxon>Gunneridae</taxon>
        <taxon>Pentapetalae</taxon>
        <taxon>rosids</taxon>
        <taxon>Vitales</taxon>
        <taxon>Vitaceae</taxon>
        <taxon>Viteae</taxon>
        <taxon>Vitis</taxon>
    </lineage>
</organism>
<evidence type="ECO:0000313" key="2">
    <source>
        <dbReference type="Proteomes" id="UP000288805"/>
    </source>
</evidence>
<dbReference type="Proteomes" id="UP000288805">
    <property type="component" value="Unassembled WGS sequence"/>
</dbReference>
<gene>
    <name evidence="1" type="ORF">CK203_096532</name>
</gene>
<comment type="caution">
    <text evidence="1">The sequence shown here is derived from an EMBL/GenBank/DDBJ whole genome shotgun (WGS) entry which is preliminary data.</text>
</comment>
<dbReference type="EMBL" id="QGNW01001998">
    <property type="protein sequence ID" value="RVW26644.1"/>
    <property type="molecule type" value="Genomic_DNA"/>
</dbReference>